<proteinExistence type="predicted"/>
<feature type="transmembrane region" description="Helical" evidence="6">
    <location>
        <begin position="145"/>
        <end position="167"/>
    </location>
</feature>
<dbReference type="InterPro" id="IPR051788">
    <property type="entry name" value="MFS_Transporter"/>
</dbReference>
<name>A0A4Q5N3D1_9MICO</name>
<comment type="subcellular location">
    <subcellularLocation>
        <location evidence="1">Cell membrane</location>
        <topology evidence="1">Multi-pass membrane protein</topology>
    </subcellularLocation>
</comment>
<comment type="caution">
    <text evidence="8">The sequence shown here is derived from an EMBL/GenBank/DDBJ whole genome shotgun (WGS) entry which is preliminary data.</text>
</comment>
<dbReference type="AlphaFoldDB" id="A0A4Q5N3D1"/>
<keyword evidence="9" id="KW-1185">Reference proteome</keyword>
<feature type="transmembrane region" description="Helical" evidence="6">
    <location>
        <begin position="56"/>
        <end position="74"/>
    </location>
</feature>
<evidence type="ECO:0000256" key="2">
    <source>
        <dbReference type="ARBA" id="ARBA00022692"/>
    </source>
</evidence>
<keyword evidence="4 6" id="KW-0472">Membrane</keyword>
<dbReference type="GO" id="GO:0022857">
    <property type="term" value="F:transmembrane transporter activity"/>
    <property type="evidence" value="ECO:0007669"/>
    <property type="project" value="InterPro"/>
</dbReference>
<dbReference type="Gene3D" id="1.20.1250.20">
    <property type="entry name" value="MFS general substrate transporter like domains"/>
    <property type="match status" value="2"/>
</dbReference>
<dbReference type="PROSITE" id="PS50850">
    <property type="entry name" value="MFS"/>
    <property type="match status" value="1"/>
</dbReference>
<sequence length="448" mass="44828">MPSPTTRAPARPALRQARIAVGLLFLTNGAVPANLIPRLPALKSELSLSNTEFGLAIAAGPIGALAAGLLAGMLIRRFRSARVAVSCMVLFGLVIVLAGSAQSWAFLAAALFLGGALDSVVDVAQNSHGLRVQRLYGRSILNSFHAMWSVGAVTGGLMGAAAVGLGVSLTAHLTASAVIFAAVNLTGYRFLLPGPEPVDTALVDTALVDTALVDTAAHPGSTATSPGVRPGVRLGTLAVLLALGVIALSGSIVEDAGNTWATLYLAETLHAAAGVAAFGFIALAGTQFLGRLTGDRLVDRFGQRAVARTGGAVAALGMGLALAVPTIPGTILGFGAAGFGIATLVPAAMESADGLPGFRTGTGLTILSWMMRIGFLLSPPLVGLIADATTLRIGLLIVPLAGLLVVALAGALPARRVATSARAGAGSAAPVESLPSGPEKIPAGPHVS</sequence>
<evidence type="ECO:0000313" key="8">
    <source>
        <dbReference type="EMBL" id="RYV52732.1"/>
    </source>
</evidence>
<keyword evidence="2 6" id="KW-0812">Transmembrane</keyword>
<accession>A0A4Q5N3D1</accession>
<evidence type="ECO:0000259" key="7">
    <source>
        <dbReference type="PROSITE" id="PS50850"/>
    </source>
</evidence>
<evidence type="ECO:0000256" key="5">
    <source>
        <dbReference type="SAM" id="MobiDB-lite"/>
    </source>
</evidence>
<evidence type="ECO:0000313" key="9">
    <source>
        <dbReference type="Proteomes" id="UP000293764"/>
    </source>
</evidence>
<feature type="region of interest" description="Disordered" evidence="5">
    <location>
        <begin position="427"/>
        <end position="448"/>
    </location>
</feature>
<dbReference type="Pfam" id="PF07690">
    <property type="entry name" value="MFS_1"/>
    <property type="match status" value="1"/>
</dbReference>
<protein>
    <submittedName>
        <fullName evidence="8">MFS transporter</fullName>
    </submittedName>
</protein>
<dbReference type="PANTHER" id="PTHR23514">
    <property type="entry name" value="BYPASS OF STOP CODON PROTEIN 6"/>
    <property type="match status" value="1"/>
</dbReference>
<dbReference type="GO" id="GO:0005886">
    <property type="term" value="C:plasma membrane"/>
    <property type="evidence" value="ECO:0007669"/>
    <property type="project" value="UniProtKB-SubCell"/>
</dbReference>
<dbReference type="SUPFAM" id="SSF103473">
    <property type="entry name" value="MFS general substrate transporter"/>
    <property type="match status" value="1"/>
</dbReference>
<evidence type="ECO:0000256" key="4">
    <source>
        <dbReference type="ARBA" id="ARBA00023136"/>
    </source>
</evidence>
<dbReference type="Proteomes" id="UP000293764">
    <property type="component" value="Unassembled WGS sequence"/>
</dbReference>
<dbReference type="OrthoDB" id="151222at2"/>
<evidence type="ECO:0000256" key="1">
    <source>
        <dbReference type="ARBA" id="ARBA00004651"/>
    </source>
</evidence>
<reference evidence="8 9" key="1">
    <citation type="submission" date="2019-01" db="EMBL/GenBank/DDBJ databases">
        <title>Novel species of Cellulomonas.</title>
        <authorList>
            <person name="Liu Q."/>
            <person name="Xin Y.-H."/>
        </authorList>
    </citation>
    <scope>NUCLEOTIDE SEQUENCE [LARGE SCALE GENOMIC DNA]</scope>
    <source>
        <strain evidence="8 9">HLT2-17</strain>
    </source>
</reference>
<dbReference type="RefSeq" id="WP_130100983.1">
    <property type="nucleotide sequence ID" value="NZ_SDWW01000003.1"/>
</dbReference>
<evidence type="ECO:0000256" key="6">
    <source>
        <dbReference type="SAM" id="Phobius"/>
    </source>
</evidence>
<dbReference type="InterPro" id="IPR036259">
    <property type="entry name" value="MFS_trans_sf"/>
</dbReference>
<dbReference type="InterPro" id="IPR011701">
    <property type="entry name" value="MFS"/>
</dbReference>
<feature type="transmembrane region" description="Helical" evidence="6">
    <location>
        <begin position="361"/>
        <end position="385"/>
    </location>
</feature>
<gene>
    <name evidence="8" type="ORF">EUA98_02005</name>
</gene>
<feature type="transmembrane region" description="Helical" evidence="6">
    <location>
        <begin position="273"/>
        <end position="293"/>
    </location>
</feature>
<dbReference type="PANTHER" id="PTHR23514:SF13">
    <property type="entry name" value="INNER MEMBRANE PROTEIN YBJJ"/>
    <property type="match status" value="1"/>
</dbReference>
<feature type="transmembrane region" description="Helical" evidence="6">
    <location>
        <begin position="391"/>
        <end position="412"/>
    </location>
</feature>
<dbReference type="InterPro" id="IPR020846">
    <property type="entry name" value="MFS_dom"/>
</dbReference>
<keyword evidence="3 6" id="KW-1133">Transmembrane helix</keyword>
<dbReference type="CDD" id="cd17393">
    <property type="entry name" value="MFS_MosC_like"/>
    <property type="match status" value="1"/>
</dbReference>
<dbReference type="EMBL" id="SDWW01000003">
    <property type="protein sequence ID" value="RYV52732.1"/>
    <property type="molecule type" value="Genomic_DNA"/>
</dbReference>
<organism evidence="8 9">
    <name type="scientific">Pengzhenrongella frigida</name>
    <dbReference type="NCBI Taxonomy" id="1259133"/>
    <lineage>
        <taxon>Bacteria</taxon>
        <taxon>Bacillati</taxon>
        <taxon>Actinomycetota</taxon>
        <taxon>Actinomycetes</taxon>
        <taxon>Micrococcales</taxon>
        <taxon>Pengzhenrongella</taxon>
    </lineage>
</organism>
<feature type="domain" description="Major facilitator superfamily (MFS) profile" evidence="7">
    <location>
        <begin position="13"/>
        <end position="416"/>
    </location>
</feature>
<feature type="transmembrane region" description="Helical" evidence="6">
    <location>
        <begin position="234"/>
        <end position="253"/>
    </location>
</feature>
<evidence type="ECO:0000256" key="3">
    <source>
        <dbReference type="ARBA" id="ARBA00022989"/>
    </source>
</evidence>
<feature type="transmembrane region" description="Helical" evidence="6">
    <location>
        <begin position="330"/>
        <end position="349"/>
    </location>
</feature>